<proteinExistence type="predicted"/>
<dbReference type="AlphaFoldDB" id="A0A1Y4MR53"/>
<comment type="caution">
    <text evidence="1">The sequence shown here is derived from an EMBL/GenBank/DDBJ whole genome shotgun (WGS) entry which is preliminary data.</text>
</comment>
<sequence length="319" mass="35991">MITVKADGKYKLLDKSFLTANNDDVAVGLIKRIALKKDTNKNNYLSVLVKDVNGKTVFGCLFDVEASESMQREIEALTNRVAKIEFHTQALPGRRDLSLDISRIEPLPARDALELEKAHFKDFYPQDKFESAKKFINSQIDSLADTDIVTFLKSRCNIAEVAAYSDQDIYDGMVGAPISMIAGMLVAVNSVFMTQPGVLEQEDKEELIAISIYMELLHARMKPQHGYHTKDWYVQMVSKIEKEKQLLSAGPKNKSMIRILDACTDIVWNLAGVDVVTRLPAQVFLYLHRSLSQAHRIINITQELPNDAVISFGNKYYAR</sequence>
<name>A0A1Y4MR53_9FIRM</name>
<protein>
    <submittedName>
        <fullName evidence="1">Uncharacterized protein</fullName>
    </submittedName>
</protein>
<dbReference type="Proteomes" id="UP000196386">
    <property type="component" value="Unassembled WGS sequence"/>
</dbReference>
<dbReference type="EMBL" id="NFKP01000003">
    <property type="protein sequence ID" value="OUP70639.1"/>
    <property type="molecule type" value="Genomic_DNA"/>
</dbReference>
<evidence type="ECO:0000313" key="1">
    <source>
        <dbReference type="EMBL" id="OUP70639.1"/>
    </source>
</evidence>
<organism evidence="1 2">
    <name type="scientific">Anaerotruncus colihominis</name>
    <dbReference type="NCBI Taxonomy" id="169435"/>
    <lineage>
        <taxon>Bacteria</taxon>
        <taxon>Bacillati</taxon>
        <taxon>Bacillota</taxon>
        <taxon>Clostridia</taxon>
        <taxon>Eubacteriales</taxon>
        <taxon>Oscillospiraceae</taxon>
        <taxon>Anaerotruncus</taxon>
    </lineage>
</organism>
<accession>A0A1Y4MR53</accession>
<reference evidence="2" key="1">
    <citation type="submission" date="2017-04" db="EMBL/GenBank/DDBJ databases">
        <title>Function of individual gut microbiota members based on whole genome sequencing of pure cultures obtained from chicken caecum.</title>
        <authorList>
            <person name="Medvecky M."/>
            <person name="Cejkova D."/>
            <person name="Polansky O."/>
            <person name="Karasova D."/>
            <person name="Kubasova T."/>
            <person name="Cizek A."/>
            <person name="Rychlik I."/>
        </authorList>
    </citation>
    <scope>NUCLEOTIDE SEQUENCE [LARGE SCALE GENOMIC DNA]</scope>
    <source>
        <strain evidence="2">An175</strain>
    </source>
</reference>
<dbReference type="RefSeq" id="WP_087299790.1">
    <property type="nucleotide sequence ID" value="NZ_NFKP01000003.1"/>
</dbReference>
<evidence type="ECO:0000313" key="2">
    <source>
        <dbReference type="Proteomes" id="UP000196386"/>
    </source>
</evidence>
<gene>
    <name evidence="1" type="ORF">B5F11_04135</name>
</gene>